<keyword evidence="3 13" id="KW-0716">Sensory transduction</keyword>
<dbReference type="PROSITE" id="PS50262">
    <property type="entry name" value="G_PROTEIN_RECEP_F1_2"/>
    <property type="match status" value="1"/>
</dbReference>
<dbReference type="CDD" id="cd15075">
    <property type="entry name" value="7tmA_Parapinopsin"/>
    <property type="match status" value="1"/>
</dbReference>
<evidence type="ECO:0000256" key="2">
    <source>
        <dbReference type="ARBA" id="ARBA00022543"/>
    </source>
</evidence>
<evidence type="ECO:0000256" key="6">
    <source>
        <dbReference type="ARBA" id="ARBA00022989"/>
    </source>
</evidence>
<keyword evidence="6 13" id="KW-1133">Transmembrane helix</keyword>
<dbReference type="PRINTS" id="PR00238">
    <property type="entry name" value="OPSIN"/>
</dbReference>
<keyword evidence="2 13" id="KW-0600">Photoreceptor protein</keyword>
<dbReference type="GO" id="GO:0007601">
    <property type="term" value="P:visual perception"/>
    <property type="evidence" value="ECO:0007669"/>
    <property type="project" value="InterPro"/>
</dbReference>
<feature type="transmembrane region" description="Helical" evidence="13">
    <location>
        <begin position="61"/>
        <end position="81"/>
    </location>
</feature>
<dbReference type="SUPFAM" id="SSF81321">
    <property type="entry name" value="Family A G protein-coupled receptor-like"/>
    <property type="match status" value="1"/>
</dbReference>
<proteinExistence type="inferred from homology"/>
<keyword evidence="4 13" id="KW-0812">Transmembrane</keyword>
<keyword evidence="7 13" id="KW-0157">Chromophore</keyword>
<evidence type="ECO:0000256" key="7">
    <source>
        <dbReference type="ARBA" id="ARBA00022991"/>
    </source>
</evidence>
<feature type="transmembrane region" description="Helical" evidence="13">
    <location>
        <begin position="187"/>
        <end position="212"/>
    </location>
</feature>
<feature type="transmembrane region" description="Helical" evidence="13">
    <location>
        <begin position="139"/>
        <end position="156"/>
    </location>
</feature>
<protein>
    <submittedName>
        <fullName evidence="17">Parapinopsin-like</fullName>
    </submittedName>
</protein>
<dbReference type="Gene3D" id="1.20.1070.10">
    <property type="entry name" value="Rhodopsin 7-helix transmembrane proteins"/>
    <property type="match status" value="1"/>
</dbReference>
<feature type="transmembrane region" description="Helical" evidence="13">
    <location>
        <begin position="239"/>
        <end position="262"/>
    </location>
</feature>
<reference evidence="17" key="1">
    <citation type="submission" date="2025-08" db="UniProtKB">
        <authorList>
            <consortium name="RefSeq"/>
        </authorList>
    </citation>
    <scope>IDENTIFICATION</scope>
    <source>
        <tissue evidence="17">Sperm</tissue>
    </source>
</reference>
<dbReference type="GeneID" id="116952241"/>
<keyword evidence="16" id="KW-1185">Reference proteome</keyword>
<keyword evidence="12 13" id="KW-0807">Transducer</keyword>
<dbReference type="PRINTS" id="PR00237">
    <property type="entry name" value="GPCRRHODOPSN"/>
</dbReference>
<dbReference type="AlphaFoldDB" id="A0AAJ7XAS2"/>
<sequence>MENLTSLDLLPNGEVPLMPRYGFTILAVIMAVFTLASLVLNSTVIIVTLRHRQLRHPLNFSLVNLAVADLGVTVFGASLVVETNAVGYFNLGRVGCVIEGFAVAFFGIAALCTIAVIAVDRFVVVCKPLGTLMFTRRHALLGITWAWLWSFVWNTPPLFGWGSYELEGVRTSCAPDWYSRDPANVSYIVSFFSFCFAIPFLVIVVAYGRLLWTLHQVAKLGMGESGSTAKAEAQVSRMVVVMVVAFLVCWLPYALFAMIVVAKPGVYIDPVIATLPMYLTKTSTVYNPIIYIFMNRQFRDCAVPFLLCGRNPWAEPSSESATTASTSATSVTLASVPGQVSPS</sequence>
<feature type="transmembrane region" description="Helical" evidence="13">
    <location>
        <begin position="101"/>
        <end position="119"/>
    </location>
</feature>
<dbReference type="GO" id="GO:0009881">
    <property type="term" value="F:photoreceptor activity"/>
    <property type="evidence" value="ECO:0007669"/>
    <property type="project" value="UniProtKB-KW"/>
</dbReference>
<dbReference type="Proteomes" id="UP001318040">
    <property type="component" value="Chromosome 46"/>
</dbReference>
<comment type="subcellular location">
    <subcellularLocation>
        <location evidence="1 13">Membrane</location>
        <topology evidence="1 13">Multi-pass membrane protein</topology>
    </subcellularLocation>
</comment>
<keyword evidence="9 13" id="KW-0472">Membrane</keyword>
<dbReference type="GO" id="GO:0007602">
    <property type="term" value="P:phototransduction"/>
    <property type="evidence" value="ECO:0007669"/>
    <property type="project" value="UniProtKB-KW"/>
</dbReference>
<comment type="caution">
    <text evidence="13">Lacks conserved residue(s) required for the propagation of feature annotation.</text>
</comment>
<evidence type="ECO:0000256" key="11">
    <source>
        <dbReference type="ARBA" id="ARBA00023170"/>
    </source>
</evidence>
<organism evidence="16 17">
    <name type="scientific">Petromyzon marinus</name>
    <name type="common">Sea lamprey</name>
    <dbReference type="NCBI Taxonomy" id="7757"/>
    <lineage>
        <taxon>Eukaryota</taxon>
        <taxon>Metazoa</taxon>
        <taxon>Chordata</taxon>
        <taxon>Craniata</taxon>
        <taxon>Vertebrata</taxon>
        <taxon>Cyclostomata</taxon>
        <taxon>Hyperoartia</taxon>
        <taxon>Petromyzontiformes</taxon>
        <taxon>Petromyzontidae</taxon>
        <taxon>Petromyzon</taxon>
    </lineage>
</organism>
<dbReference type="PANTHER" id="PTHR24240">
    <property type="entry name" value="OPSIN"/>
    <property type="match status" value="1"/>
</dbReference>
<dbReference type="Pfam" id="PF00001">
    <property type="entry name" value="7tm_1"/>
    <property type="match status" value="1"/>
</dbReference>
<feature type="region of interest" description="Disordered" evidence="14">
    <location>
        <begin position="317"/>
        <end position="343"/>
    </location>
</feature>
<evidence type="ECO:0000259" key="15">
    <source>
        <dbReference type="PROSITE" id="PS50262"/>
    </source>
</evidence>
<dbReference type="InterPro" id="IPR050125">
    <property type="entry name" value="GPCR_opsins"/>
</dbReference>
<keyword evidence="10" id="KW-1015">Disulfide bond</keyword>
<dbReference type="InterPro" id="IPR001760">
    <property type="entry name" value="Opsin"/>
</dbReference>
<dbReference type="GO" id="GO:0016020">
    <property type="term" value="C:membrane"/>
    <property type="evidence" value="ECO:0007669"/>
    <property type="project" value="UniProtKB-SubCell"/>
</dbReference>
<name>A0AAJ7XAS2_PETMA</name>
<evidence type="ECO:0000256" key="14">
    <source>
        <dbReference type="SAM" id="MobiDB-lite"/>
    </source>
</evidence>
<evidence type="ECO:0000256" key="13">
    <source>
        <dbReference type="RuleBase" id="RU004951"/>
    </source>
</evidence>
<gene>
    <name evidence="17" type="primary">LOC116952241</name>
</gene>
<evidence type="ECO:0000313" key="16">
    <source>
        <dbReference type="Proteomes" id="UP001318040"/>
    </source>
</evidence>
<feature type="transmembrane region" description="Helical" evidence="13">
    <location>
        <begin position="20"/>
        <end position="49"/>
    </location>
</feature>
<keyword evidence="11 13" id="KW-0675">Receptor</keyword>
<accession>A0AAJ7XAS2</accession>
<evidence type="ECO:0000256" key="1">
    <source>
        <dbReference type="ARBA" id="ARBA00004141"/>
    </source>
</evidence>
<evidence type="ECO:0000256" key="5">
    <source>
        <dbReference type="ARBA" id="ARBA00022925"/>
    </source>
</evidence>
<dbReference type="GO" id="GO:0004930">
    <property type="term" value="F:G protein-coupled receptor activity"/>
    <property type="evidence" value="ECO:0007669"/>
    <property type="project" value="UniProtKB-KW"/>
</dbReference>
<dbReference type="InterPro" id="IPR017452">
    <property type="entry name" value="GPCR_Rhodpsn_7TM"/>
</dbReference>
<dbReference type="PROSITE" id="PS00237">
    <property type="entry name" value="G_PROTEIN_RECEP_F1_1"/>
    <property type="match status" value="1"/>
</dbReference>
<keyword evidence="8 13" id="KW-0297">G-protein coupled receptor</keyword>
<dbReference type="InterPro" id="IPR000276">
    <property type="entry name" value="GPCR_Rhodpsn"/>
</dbReference>
<feature type="domain" description="G-protein coupled receptors family 1 profile" evidence="15">
    <location>
        <begin position="40"/>
        <end position="291"/>
    </location>
</feature>
<feature type="compositionally biased region" description="Low complexity" evidence="14">
    <location>
        <begin position="317"/>
        <end position="337"/>
    </location>
</feature>
<evidence type="ECO:0000256" key="10">
    <source>
        <dbReference type="ARBA" id="ARBA00023157"/>
    </source>
</evidence>
<evidence type="ECO:0000256" key="4">
    <source>
        <dbReference type="ARBA" id="ARBA00022692"/>
    </source>
</evidence>
<dbReference type="KEGG" id="pmrn:116952241"/>
<evidence type="ECO:0000256" key="12">
    <source>
        <dbReference type="ARBA" id="ARBA00023224"/>
    </source>
</evidence>
<comment type="similarity">
    <text evidence="13">Belongs to the G-protein coupled receptor 1 family. Opsin subfamily.</text>
</comment>
<keyword evidence="5 13" id="KW-0681">Retinal protein</keyword>
<evidence type="ECO:0000256" key="3">
    <source>
        <dbReference type="ARBA" id="ARBA00022606"/>
    </source>
</evidence>
<evidence type="ECO:0000256" key="8">
    <source>
        <dbReference type="ARBA" id="ARBA00023040"/>
    </source>
</evidence>
<evidence type="ECO:0000313" key="17">
    <source>
        <dbReference type="RefSeq" id="XP_032827317.1"/>
    </source>
</evidence>
<dbReference type="FunFam" id="1.20.1070.10:FF:000391">
    <property type="entry name" value="Parapinopsin b"/>
    <property type="match status" value="1"/>
</dbReference>
<evidence type="ECO:0000256" key="9">
    <source>
        <dbReference type="ARBA" id="ARBA00023136"/>
    </source>
</evidence>
<dbReference type="RefSeq" id="XP_032827317.1">
    <property type="nucleotide sequence ID" value="XM_032971426.1"/>
</dbReference>